<evidence type="ECO:0000256" key="2">
    <source>
        <dbReference type="ARBA" id="ARBA00022771"/>
    </source>
</evidence>
<evidence type="ECO:0000313" key="6">
    <source>
        <dbReference type="EMBL" id="EMS81655.1"/>
    </source>
</evidence>
<dbReference type="PANTHER" id="PTHR33823:SF4">
    <property type="entry name" value="GENERAL STRESS PROTEIN 16O"/>
    <property type="match status" value="1"/>
</dbReference>
<dbReference type="InterPro" id="IPR037187">
    <property type="entry name" value="DnaK_N"/>
</dbReference>
<feature type="zinc finger region" description="dksA C4-type" evidence="4">
    <location>
        <begin position="101"/>
        <end position="125"/>
    </location>
</feature>
<dbReference type="AlphaFoldDB" id="S0G3Z6"/>
<name>S0G3Z6_9BACT</name>
<accession>S0G3Z6</accession>
<reference evidence="6 7" key="1">
    <citation type="journal article" date="2013" name="Genome Announc.">
        <title>Draft Genome Sequence of Desulfotignum phosphitoxidans DSM 13687 Strain FiPS-3.</title>
        <authorList>
            <person name="Poehlein A."/>
            <person name="Daniel R."/>
            <person name="Simeonova D.D."/>
        </authorList>
    </citation>
    <scope>NUCLEOTIDE SEQUENCE [LARGE SCALE GENOMIC DNA]</scope>
    <source>
        <strain evidence="6 7">DSM 13687</strain>
    </source>
</reference>
<keyword evidence="2" id="KW-0863">Zinc-finger</keyword>
<proteinExistence type="predicted"/>
<dbReference type="PROSITE" id="PS01102">
    <property type="entry name" value="ZF_DKSA_1"/>
    <property type="match status" value="1"/>
</dbReference>
<dbReference type="PROSITE" id="PS51128">
    <property type="entry name" value="ZF_DKSA_2"/>
    <property type="match status" value="1"/>
</dbReference>
<dbReference type="Pfam" id="PF01258">
    <property type="entry name" value="zf-dskA_traR"/>
    <property type="match status" value="1"/>
</dbReference>
<keyword evidence="7" id="KW-1185">Reference proteome</keyword>
<keyword evidence="3" id="KW-0862">Zinc</keyword>
<comment type="caution">
    <text evidence="6">The sequence shown here is derived from an EMBL/GenBank/DDBJ whole genome shotgun (WGS) entry which is preliminary data.</text>
</comment>
<evidence type="ECO:0000259" key="5">
    <source>
        <dbReference type="Pfam" id="PF01258"/>
    </source>
</evidence>
<sequence length="138" mass="16052">MKTLLPSSTNFSPSIPPFLDNEKLCRFKEQLLTKQVELVRKRSEIKTKIRSLKMKHADLLDQSILMGCIDNEILHSQRCDDLIAQIEKALERIENGEFGYCELTGDPIDIRRLEVQPWATLSIKALENIEKKHDSRRF</sequence>
<evidence type="ECO:0000256" key="1">
    <source>
        <dbReference type="ARBA" id="ARBA00022723"/>
    </source>
</evidence>
<dbReference type="Gene3D" id="1.20.120.910">
    <property type="entry name" value="DksA, coiled-coil domain"/>
    <property type="match status" value="1"/>
</dbReference>
<dbReference type="InterPro" id="IPR000962">
    <property type="entry name" value="Znf_DskA_TraR"/>
</dbReference>
<dbReference type="GO" id="GO:0008270">
    <property type="term" value="F:zinc ion binding"/>
    <property type="evidence" value="ECO:0007669"/>
    <property type="project" value="UniProtKB-KW"/>
</dbReference>
<dbReference type="EMBL" id="APJX01000001">
    <property type="protein sequence ID" value="EMS81655.1"/>
    <property type="molecule type" value="Genomic_DNA"/>
</dbReference>
<gene>
    <name evidence="6" type="primary">dksA2</name>
    <name evidence="6" type="ORF">Dpo_1c07960</name>
</gene>
<dbReference type="SUPFAM" id="SSF109635">
    <property type="entry name" value="DnaK suppressor protein DksA, alpha-hairpin domain"/>
    <property type="match status" value="1"/>
</dbReference>
<protein>
    <submittedName>
        <fullName evidence="6">DnaK suppressor protein DksA</fullName>
    </submittedName>
</protein>
<dbReference type="SUPFAM" id="SSF57716">
    <property type="entry name" value="Glucocorticoid receptor-like (DNA-binding domain)"/>
    <property type="match status" value="1"/>
</dbReference>
<dbReference type="InterPro" id="IPR020458">
    <property type="entry name" value="Znf_DskA_TraR_CS"/>
</dbReference>
<dbReference type="RefSeq" id="WP_006964419.1">
    <property type="nucleotide sequence ID" value="NZ_APJX01000001.1"/>
</dbReference>
<dbReference type="PANTHER" id="PTHR33823">
    <property type="entry name" value="RNA POLYMERASE-BINDING TRANSCRIPTION FACTOR DKSA-RELATED"/>
    <property type="match status" value="1"/>
</dbReference>
<evidence type="ECO:0000256" key="4">
    <source>
        <dbReference type="PROSITE-ProRule" id="PRU00510"/>
    </source>
</evidence>
<evidence type="ECO:0000256" key="3">
    <source>
        <dbReference type="ARBA" id="ARBA00022833"/>
    </source>
</evidence>
<feature type="domain" description="Zinc finger DksA/TraR C4-type" evidence="5">
    <location>
        <begin position="96"/>
        <end position="125"/>
    </location>
</feature>
<keyword evidence="1" id="KW-0479">Metal-binding</keyword>
<evidence type="ECO:0000313" key="7">
    <source>
        <dbReference type="Proteomes" id="UP000014216"/>
    </source>
</evidence>
<dbReference type="Proteomes" id="UP000014216">
    <property type="component" value="Unassembled WGS sequence"/>
</dbReference>
<organism evidence="6 7">
    <name type="scientific">Desulfotignum phosphitoxidans DSM 13687</name>
    <dbReference type="NCBI Taxonomy" id="1286635"/>
    <lineage>
        <taxon>Bacteria</taxon>
        <taxon>Pseudomonadati</taxon>
        <taxon>Thermodesulfobacteriota</taxon>
        <taxon>Desulfobacteria</taxon>
        <taxon>Desulfobacterales</taxon>
        <taxon>Desulfobacteraceae</taxon>
        <taxon>Desulfotignum</taxon>
    </lineage>
</organism>